<comment type="caution">
    <text evidence="2">The sequence shown here is derived from an EMBL/GenBank/DDBJ whole genome shotgun (WGS) entry which is preliminary data.</text>
</comment>
<evidence type="ECO:0000313" key="3">
    <source>
        <dbReference type="Proteomes" id="UP000186922"/>
    </source>
</evidence>
<keyword evidence="3" id="KW-1185">Reference proteome</keyword>
<dbReference type="EMBL" id="BDGG01000008">
    <property type="protein sequence ID" value="GAV02891.1"/>
    <property type="molecule type" value="Genomic_DNA"/>
</dbReference>
<organism evidence="2 3">
    <name type="scientific">Ramazzottius varieornatus</name>
    <name type="common">Water bear</name>
    <name type="synonym">Tardigrade</name>
    <dbReference type="NCBI Taxonomy" id="947166"/>
    <lineage>
        <taxon>Eukaryota</taxon>
        <taxon>Metazoa</taxon>
        <taxon>Ecdysozoa</taxon>
        <taxon>Tardigrada</taxon>
        <taxon>Eutardigrada</taxon>
        <taxon>Parachela</taxon>
        <taxon>Hypsibioidea</taxon>
        <taxon>Ramazzottiidae</taxon>
        <taxon>Ramazzottius</taxon>
    </lineage>
</organism>
<feature type="transmembrane region" description="Helical" evidence="1">
    <location>
        <begin position="6"/>
        <end position="26"/>
    </location>
</feature>
<protein>
    <submittedName>
        <fullName evidence="2">Uncharacterized protein</fullName>
    </submittedName>
</protein>
<dbReference type="Proteomes" id="UP000186922">
    <property type="component" value="Unassembled WGS sequence"/>
</dbReference>
<proteinExistence type="predicted"/>
<reference evidence="2 3" key="1">
    <citation type="journal article" date="2016" name="Nat. Commun.">
        <title>Extremotolerant tardigrade genome and improved radiotolerance of human cultured cells by tardigrade-unique protein.</title>
        <authorList>
            <person name="Hashimoto T."/>
            <person name="Horikawa D.D."/>
            <person name="Saito Y."/>
            <person name="Kuwahara H."/>
            <person name="Kozuka-Hata H."/>
            <person name="Shin-I T."/>
            <person name="Minakuchi Y."/>
            <person name="Ohishi K."/>
            <person name="Motoyama A."/>
            <person name="Aizu T."/>
            <person name="Enomoto A."/>
            <person name="Kondo K."/>
            <person name="Tanaka S."/>
            <person name="Hara Y."/>
            <person name="Koshikawa S."/>
            <person name="Sagara H."/>
            <person name="Miura T."/>
            <person name="Yokobori S."/>
            <person name="Miyagawa K."/>
            <person name="Suzuki Y."/>
            <person name="Kubo T."/>
            <person name="Oyama M."/>
            <person name="Kohara Y."/>
            <person name="Fujiyama A."/>
            <person name="Arakawa K."/>
            <person name="Katayama T."/>
            <person name="Toyoda A."/>
            <person name="Kunieda T."/>
        </authorList>
    </citation>
    <scope>NUCLEOTIDE SEQUENCE [LARGE SCALE GENOMIC DNA]</scope>
    <source>
        <strain evidence="2 3">YOKOZUNA-1</strain>
    </source>
</reference>
<name>A0A1D1VPL2_RAMVA</name>
<gene>
    <name evidence="2" type="primary">RvY_13398-1</name>
    <name evidence="2" type="synonym">RvY_13398.1</name>
    <name evidence="2" type="ORF">RvY_13398</name>
</gene>
<keyword evidence="1" id="KW-0472">Membrane</keyword>
<dbReference type="AlphaFoldDB" id="A0A1D1VPL2"/>
<evidence type="ECO:0000256" key="1">
    <source>
        <dbReference type="SAM" id="Phobius"/>
    </source>
</evidence>
<accession>A0A1D1VPL2</accession>
<sequence>MTDNAYAPCHLCGVFVILAALTGVVLQLNMPPENKPPPKGGDPGHSYILDYWQHAVELLPHFV</sequence>
<evidence type="ECO:0000313" key="2">
    <source>
        <dbReference type="EMBL" id="GAV02891.1"/>
    </source>
</evidence>
<keyword evidence="1" id="KW-0812">Transmembrane</keyword>
<keyword evidence="1" id="KW-1133">Transmembrane helix</keyword>